<evidence type="ECO:0000313" key="3">
    <source>
        <dbReference type="Proteomes" id="UP000037773"/>
    </source>
</evidence>
<dbReference type="EMBL" id="LGCN01000177">
    <property type="protein sequence ID" value="KOT38483.1"/>
    <property type="molecule type" value="Genomic_DNA"/>
</dbReference>
<keyword evidence="1" id="KW-0472">Membrane</keyword>
<protein>
    <submittedName>
        <fullName evidence="2">Uncharacterized protein</fullName>
    </submittedName>
</protein>
<keyword evidence="1" id="KW-1133">Transmembrane helix</keyword>
<dbReference type="Proteomes" id="UP000037773">
    <property type="component" value="Unassembled WGS sequence"/>
</dbReference>
<sequence length="68" mass="7268">MRIAWFVWLIRHINEFGFSHGLVKGAIGTAAVLLTAVLLGLTLYRHRAAGLAVGGVTVVAGIGWLAFH</sequence>
<dbReference type="AlphaFoldDB" id="A0A0M8QQJ0"/>
<proteinExistence type="predicted"/>
<accession>A0A0M8QQJ0</accession>
<keyword evidence="1" id="KW-0812">Transmembrane</keyword>
<reference evidence="2 3" key="1">
    <citation type="submission" date="2015-07" db="EMBL/GenBank/DDBJ databases">
        <authorList>
            <person name="Noorani M."/>
        </authorList>
    </citation>
    <scope>NUCLEOTIDE SEQUENCE [LARGE SCALE GENOMIC DNA]</scope>
    <source>
        <strain evidence="2 3">NRRL B-24567</strain>
    </source>
</reference>
<evidence type="ECO:0000313" key="2">
    <source>
        <dbReference type="EMBL" id="KOT38483.1"/>
    </source>
</evidence>
<feature type="transmembrane region" description="Helical" evidence="1">
    <location>
        <begin position="48"/>
        <end position="67"/>
    </location>
</feature>
<organism evidence="2 3">
    <name type="scientific">Streptomyces caelestis</name>
    <dbReference type="NCBI Taxonomy" id="36816"/>
    <lineage>
        <taxon>Bacteria</taxon>
        <taxon>Bacillati</taxon>
        <taxon>Actinomycetota</taxon>
        <taxon>Actinomycetes</taxon>
        <taxon>Kitasatosporales</taxon>
        <taxon>Streptomycetaceae</taxon>
        <taxon>Streptomyces</taxon>
    </lineage>
</organism>
<gene>
    <name evidence="2" type="ORF">ADK41_15800</name>
</gene>
<evidence type="ECO:0000256" key="1">
    <source>
        <dbReference type="SAM" id="Phobius"/>
    </source>
</evidence>
<dbReference type="PATRIC" id="fig|36816.3.peg.3423"/>
<comment type="caution">
    <text evidence="2">The sequence shown here is derived from an EMBL/GenBank/DDBJ whole genome shotgun (WGS) entry which is preliminary data.</text>
</comment>
<feature type="transmembrane region" description="Helical" evidence="1">
    <location>
        <begin position="21"/>
        <end position="42"/>
    </location>
</feature>
<keyword evidence="3" id="KW-1185">Reference proteome</keyword>
<dbReference type="RefSeq" id="WP_030822124.1">
    <property type="nucleotide sequence ID" value="NZ_LGCN01000177.1"/>
</dbReference>
<name>A0A0M8QQJ0_9ACTN</name>